<dbReference type="InterPro" id="IPR037323">
    <property type="entry name" value="PRADC1-like_PA"/>
</dbReference>
<feature type="compositionally biased region" description="Low complexity" evidence="9">
    <location>
        <begin position="72"/>
        <end position="85"/>
    </location>
</feature>
<feature type="domain" description="PA" evidence="10">
    <location>
        <begin position="743"/>
        <end position="827"/>
    </location>
</feature>
<dbReference type="InterPro" id="IPR001810">
    <property type="entry name" value="F-box_dom"/>
</dbReference>
<feature type="region of interest" description="Disordered" evidence="9">
    <location>
        <begin position="54"/>
        <end position="86"/>
    </location>
</feature>
<dbReference type="InterPro" id="IPR032675">
    <property type="entry name" value="LRR_dom_sf"/>
</dbReference>
<evidence type="ECO:0000256" key="4">
    <source>
        <dbReference type="ARBA" id="ARBA00022786"/>
    </source>
</evidence>
<evidence type="ECO:0000256" key="6">
    <source>
        <dbReference type="ARBA" id="ARBA00059667"/>
    </source>
</evidence>
<feature type="compositionally biased region" description="Polar residues" evidence="9">
    <location>
        <begin position="335"/>
        <end position="349"/>
    </location>
</feature>
<evidence type="ECO:0000313" key="12">
    <source>
        <dbReference type="EMBL" id="EGW02929.1"/>
    </source>
</evidence>
<dbReference type="eggNOG" id="KOG4341">
    <property type="taxonomic scope" value="Eukaryota"/>
</dbReference>
<dbReference type="EMBL" id="JH000918">
    <property type="protein sequence ID" value="EGW02929.1"/>
    <property type="molecule type" value="Genomic_DNA"/>
</dbReference>
<dbReference type="PaxDb" id="10029-XP_007628599.1"/>
<feature type="domain" description="F-box" evidence="11">
    <location>
        <begin position="448"/>
        <end position="485"/>
    </location>
</feature>
<name>G3HYB6_CRIGR</name>
<sequence>MGACGDGMVKHHLIDKGAEDLGDNQTVLRGYTKPEFRELEIEIPLGELFARKSVASSACSTPPPGPGPGPCSGPASASPASPSPADVAYEEGLARLKIRALEKLEVDRRLERLSEEVEQKIAGQVGRLQAELERKAAELETARQESARLGREKEELEERASELSRQVDVSVELLASLKQDLVHKEQELSRKQQEVVQIDQFLKETAAREASAKLRLQQFIEELLERADRAERQLQVISSSCGSTPSASLGRGGGGSASGPGVRGPGRMREHHAGPAVPSTYAVSRHGSSPSTGASSRVPAASQSSGCYDSDSLELPRPEEGPSEDSGPGGLGSRAQATNGGSERSQPPRSSGLRRQAIQNWQRRPRRHSTEGEEGDVSDVGSRTTESEAEGPSDVPRPGPAVAGPLNSCRLSARPEGSSGRGRRMERGSPSRSNEVISPEILKMRAALFCIFTYLDTRTLLHAAEVCRDWRFVARHPAVWTRVLLENARVCSKGYHITSQSSLSLFILLDLPQFLAMLAQWCTQAHSLTLQNLKPRQRGKKESKEEYARSTRGCLEAGLESLLKAAGGNLLILRISHCPNILTDRSLWLASCYCRALQAVTYSQQPTRFSNRCLQMIGRCWPHLRALGVGGAGCGVQGLASLARNCMRLQVLELDHVSEITQEVAAEVCREGLKGLEMLVLTATPVTPKALLHFNSICRNLRSIVVQIGIADYFKEPSSPEAQKLFEDMVTKLQHTRYEQIHLVPAEPPEACGELSNGFFIQDQIALVERGGCSFLSKTRVVQEHGGRAVIISDNAVDNDSFYVEMIQDSTQRTADIPALFLLGRDGYMIRRSLEQHGLPWAIISIPVNVTSIPTFELLQPPWTFW</sequence>
<keyword evidence="4" id="KW-0833">Ubl conjugation pathway</keyword>
<dbReference type="FunFam" id="3.50.30.30:FF:000017">
    <property type="entry name" value="Protease-associated domain-containing protein 1"/>
    <property type="match status" value="1"/>
</dbReference>
<organism evidence="12 13">
    <name type="scientific">Cricetulus griseus</name>
    <name type="common">Chinese hamster</name>
    <name type="synonym">Cricetulus barabensis griseus</name>
    <dbReference type="NCBI Taxonomy" id="10029"/>
    <lineage>
        <taxon>Eukaryota</taxon>
        <taxon>Metazoa</taxon>
        <taxon>Chordata</taxon>
        <taxon>Craniata</taxon>
        <taxon>Vertebrata</taxon>
        <taxon>Euteleostomi</taxon>
        <taxon>Mammalia</taxon>
        <taxon>Eutheria</taxon>
        <taxon>Euarchontoglires</taxon>
        <taxon>Glires</taxon>
        <taxon>Rodentia</taxon>
        <taxon>Myomorpha</taxon>
        <taxon>Muroidea</taxon>
        <taxon>Cricetidae</taxon>
        <taxon>Cricetinae</taxon>
        <taxon>Cricetulus</taxon>
    </lineage>
</organism>
<protein>
    <recommendedName>
        <fullName evidence="7">Protease-associated domain-containing protein 1</fullName>
    </recommendedName>
    <alternativeName>
        <fullName evidence="8">Protease-associated domain-containing protein of 21 kDa</fullName>
    </alternativeName>
</protein>
<dbReference type="PANTHER" id="PTHR15739">
    <property type="entry name" value="ZINC FINGER PROTEIN"/>
    <property type="match status" value="1"/>
</dbReference>
<dbReference type="InterPro" id="IPR046450">
    <property type="entry name" value="PA_dom_sf"/>
</dbReference>
<dbReference type="SUPFAM" id="SSF52047">
    <property type="entry name" value="RNI-like"/>
    <property type="match status" value="1"/>
</dbReference>
<evidence type="ECO:0000313" key="13">
    <source>
        <dbReference type="Proteomes" id="UP000001075"/>
    </source>
</evidence>
<dbReference type="SUPFAM" id="SSF81383">
    <property type="entry name" value="F-box domain"/>
    <property type="match status" value="1"/>
</dbReference>
<proteinExistence type="predicted"/>
<accession>G3HYB6</accession>
<dbReference type="GO" id="GO:0005576">
    <property type="term" value="C:extracellular region"/>
    <property type="evidence" value="ECO:0007669"/>
    <property type="project" value="UniProtKB-SubCell"/>
</dbReference>
<dbReference type="InterPro" id="IPR052283">
    <property type="entry name" value="GenomicStab_NeuMorph_Reg"/>
</dbReference>
<dbReference type="AlphaFoldDB" id="G3HYB6"/>
<keyword evidence="2" id="KW-0964">Secreted</keyword>
<dbReference type="Gene3D" id="3.80.10.10">
    <property type="entry name" value="Ribonuclease Inhibitor"/>
    <property type="match status" value="1"/>
</dbReference>
<evidence type="ECO:0000259" key="11">
    <source>
        <dbReference type="Pfam" id="PF12937"/>
    </source>
</evidence>
<comment type="function">
    <text evidence="6">Plays a role in the modulation of physical activity and adiposity.</text>
</comment>
<comment type="subcellular location">
    <subcellularLocation>
        <location evidence="1">Secreted</location>
    </subcellularLocation>
</comment>
<dbReference type="Pfam" id="PF02225">
    <property type="entry name" value="PA"/>
    <property type="match status" value="1"/>
</dbReference>
<evidence type="ECO:0000256" key="8">
    <source>
        <dbReference type="ARBA" id="ARBA00081918"/>
    </source>
</evidence>
<dbReference type="CDD" id="cd22109">
    <property type="entry name" value="F-box_FBXO41"/>
    <property type="match status" value="1"/>
</dbReference>
<dbReference type="InParanoid" id="G3HYB6"/>
<feature type="compositionally biased region" description="Pro residues" evidence="9">
    <location>
        <begin position="61"/>
        <end position="71"/>
    </location>
</feature>
<dbReference type="STRING" id="10029.G3HYB6"/>
<dbReference type="FunCoup" id="G3HYB6">
    <property type="interactions" value="131"/>
</dbReference>
<dbReference type="SUPFAM" id="SSF52025">
    <property type="entry name" value="PA domain"/>
    <property type="match status" value="1"/>
</dbReference>
<evidence type="ECO:0000256" key="3">
    <source>
        <dbReference type="ARBA" id="ARBA00022729"/>
    </source>
</evidence>
<dbReference type="Pfam" id="PF12937">
    <property type="entry name" value="F-box-like"/>
    <property type="match status" value="1"/>
</dbReference>
<dbReference type="InterPro" id="IPR036047">
    <property type="entry name" value="F-box-like_dom_sf"/>
</dbReference>
<evidence type="ECO:0000256" key="1">
    <source>
        <dbReference type="ARBA" id="ARBA00004613"/>
    </source>
</evidence>
<evidence type="ECO:0000256" key="9">
    <source>
        <dbReference type="SAM" id="MobiDB-lite"/>
    </source>
</evidence>
<dbReference type="Gene3D" id="3.50.30.30">
    <property type="match status" value="1"/>
</dbReference>
<gene>
    <name evidence="12" type="ORF">I79_016042</name>
</gene>
<feature type="compositionally biased region" description="Gly residues" evidence="9">
    <location>
        <begin position="250"/>
        <end position="264"/>
    </location>
</feature>
<dbReference type="InterPro" id="IPR003137">
    <property type="entry name" value="PA_domain"/>
</dbReference>
<keyword evidence="3" id="KW-0732">Signal</keyword>
<evidence type="ECO:0000259" key="10">
    <source>
        <dbReference type="Pfam" id="PF02225"/>
    </source>
</evidence>
<evidence type="ECO:0000256" key="5">
    <source>
        <dbReference type="ARBA" id="ARBA00023180"/>
    </source>
</evidence>
<keyword evidence="5" id="KW-0325">Glycoprotein</keyword>
<dbReference type="CDD" id="cd02127">
    <property type="entry name" value="PA_hPAP21_like"/>
    <property type="match status" value="1"/>
</dbReference>
<dbReference type="GlyGen" id="G3HYB6">
    <property type="glycosylation" value="1 site"/>
</dbReference>
<reference evidence="13" key="1">
    <citation type="journal article" date="2011" name="Nat. Biotechnol.">
        <title>The genomic sequence of the Chinese hamster ovary (CHO)-K1 cell line.</title>
        <authorList>
            <person name="Xu X."/>
            <person name="Nagarajan H."/>
            <person name="Lewis N.E."/>
            <person name="Pan S."/>
            <person name="Cai Z."/>
            <person name="Liu X."/>
            <person name="Chen W."/>
            <person name="Xie M."/>
            <person name="Wang W."/>
            <person name="Hammond S."/>
            <person name="Andersen M.R."/>
            <person name="Neff N."/>
            <person name="Passarelli B."/>
            <person name="Koh W."/>
            <person name="Fan H.C."/>
            <person name="Wang J."/>
            <person name="Gui Y."/>
            <person name="Lee K.H."/>
            <person name="Betenbaugh M.J."/>
            <person name="Quake S.R."/>
            <person name="Famili I."/>
            <person name="Palsson B.O."/>
            <person name="Wang J."/>
        </authorList>
    </citation>
    <scope>NUCLEOTIDE SEQUENCE [LARGE SCALE GENOMIC DNA]</scope>
    <source>
        <strain evidence="13">CHO K1 cell line</strain>
    </source>
</reference>
<dbReference type="PANTHER" id="PTHR15739:SF4">
    <property type="entry name" value="F-BOX ONLY PROTEIN 41"/>
    <property type="match status" value="1"/>
</dbReference>
<feature type="region of interest" description="Disordered" evidence="9">
    <location>
        <begin position="238"/>
        <end position="433"/>
    </location>
</feature>
<evidence type="ECO:0000256" key="7">
    <source>
        <dbReference type="ARBA" id="ARBA00068843"/>
    </source>
</evidence>
<dbReference type="Gene3D" id="1.20.1280.50">
    <property type="match status" value="1"/>
</dbReference>
<evidence type="ECO:0000256" key="2">
    <source>
        <dbReference type="ARBA" id="ARBA00022525"/>
    </source>
</evidence>
<dbReference type="Proteomes" id="UP000001075">
    <property type="component" value="Unassembled WGS sequence"/>
</dbReference>
<feature type="compositionally biased region" description="Polar residues" evidence="9">
    <location>
        <begin position="286"/>
        <end position="307"/>
    </location>
</feature>